<sequence length="45" mass="5319">MPKAAIKDNASNNLKATYTFKFKTGTKILFFPFFLFYIFTTRVFE</sequence>
<keyword evidence="1" id="KW-0472">Membrane</keyword>
<evidence type="ECO:0000313" key="3">
    <source>
        <dbReference type="Proteomes" id="UP000825933"/>
    </source>
</evidence>
<comment type="caution">
    <text evidence="2">The sequence shown here is derived from an EMBL/GenBank/DDBJ whole genome shotgun (WGS) entry which is preliminary data.</text>
</comment>
<gene>
    <name evidence="2" type="ORF">K8N75_07325</name>
</gene>
<evidence type="ECO:0000256" key="1">
    <source>
        <dbReference type="SAM" id="Phobius"/>
    </source>
</evidence>
<keyword evidence="3" id="KW-1185">Reference proteome</keyword>
<accession>A0A8T5UV96</accession>
<proteinExistence type="predicted"/>
<keyword evidence="1" id="KW-0812">Transmembrane</keyword>
<dbReference type="Proteomes" id="UP000825933">
    <property type="component" value="Unassembled WGS sequence"/>
</dbReference>
<organism evidence="2 3">
    <name type="scientific">Methanobacterium spitsbergense</name>
    <dbReference type="NCBI Taxonomy" id="2874285"/>
    <lineage>
        <taxon>Archaea</taxon>
        <taxon>Methanobacteriati</taxon>
        <taxon>Methanobacteriota</taxon>
        <taxon>Methanomada group</taxon>
        <taxon>Methanobacteria</taxon>
        <taxon>Methanobacteriales</taxon>
        <taxon>Methanobacteriaceae</taxon>
        <taxon>Methanobacterium</taxon>
    </lineage>
</organism>
<dbReference type="AlphaFoldDB" id="A0A8T5UV96"/>
<feature type="transmembrane region" description="Helical" evidence="1">
    <location>
        <begin position="28"/>
        <end position="44"/>
    </location>
</feature>
<keyword evidence="1" id="KW-1133">Transmembrane helix</keyword>
<reference evidence="3" key="1">
    <citation type="journal article" date="2022" name="Microbiol. Resour. Announc.">
        <title>Draft Genome Sequence of a Methanogenic Archaeon from West Spitsbergen Permafrost.</title>
        <authorList>
            <person name="Trubitsyn V."/>
            <person name="Rivkina E."/>
            <person name="Shcherbakova V."/>
        </authorList>
    </citation>
    <scope>NUCLEOTIDE SEQUENCE [LARGE SCALE GENOMIC DNA]</scope>
    <source>
        <strain evidence="3">VT</strain>
    </source>
</reference>
<protein>
    <submittedName>
        <fullName evidence="2">Uncharacterized protein</fullName>
    </submittedName>
</protein>
<evidence type="ECO:0000313" key="2">
    <source>
        <dbReference type="EMBL" id="MBZ2165846.1"/>
    </source>
</evidence>
<name>A0A8T5UV96_9EURY</name>
<dbReference type="EMBL" id="JAIOUQ010000007">
    <property type="protein sequence ID" value="MBZ2165846.1"/>
    <property type="molecule type" value="Genomic_DNA"/>
</dbReference>